<protein>
    <submittedName>
        <fullName evidence="1">Uncharacterized protein</fullName>
    </submittedName>
</protein>
<dbReference type="EMBL" id="FNSD01000001">
    <property type="protein sequence ID" value="SEB40546.1"/>
    <property type="molecule type" value="Genomic_DNA"/>
</dbReference>
<proteinExistence type="predicted"/>
<evidence type="ECO:0000313" key="1">
    <source>
        <dbReference type="EMBL" id="SEB40546.1"/>
    </source>
</evidence>
<reference evidence="1 2" key="1">
    <citation type="submission" date="2016-10" db="EMBL/GenBank/DDBJ databases">
        <authorList>
            <person name="de Groot N.N."/>
        </authorList>
    </citation>
    <scope>NUCLEOTIDE SEQUENCE [LARGE SCALE GENOMIC DNA]</scope>
    <source>
        <strain evidence="1 2">AB35.6</strain>
    </source>
</reference>
<dbReference type="AlphaFoldDB" id="A0A1H4J3J8"/>
<name>A0A1H4J3J8_9BACT</name>
<dbReference type="Proteomes" id="UP000182409">
    <property type="component" value="Unassembled WGS sequence"/>
</dbReference>
<evidence type="ECO:0000313" key="2">
    <source>
        <dbReference type="Proteomes" id="UP000182409"/>
    </source>
</evidence>
<gene>
    <name evidence="1" type="ORF">SAMN05443244_0316</name>
</gene>
<organism evidence="1 2">
    <name type="scientific">Terriglobus roseus</name>
    <dbReference type="NCBI Taxonomy" id="392734"/>
    <lineage>
        <taxon>Bacteria</taxon>
        <taxon>Pseudomonadati</taxon>
        <taxon>Acidobacteriota</taxon>
        <taxon>Terriglobia</taxon>
        <taxon>Terriglobales</taxon>
        <taxon>Acidobacteriaceae</taxon>
        <taxon>Terriglobus</taxon>
    </lineage>
</organism>
<sequence>MYADSFDGADICAKIANAFASVAGTASAPAASARVVLSPNQSYTCSNPLVVPNGYSAPYIYAPELDGMNSTITYTGSDPEGVKVLARNGGPNGSGEIVHLALNMATAGSSIRWESSTFFTWMDVQLRFNGSTRGLDMVNVNAPAFGGGGYFERNRIYLTDIGGTADTVAVTRRQDPSLAGGGSFFYNDYNFRHVSDEGFTIFNQEATSTAFPVFDNASLYKIGVNGCGTIFNLADSTIMSRGNVILTGENSGCGVSYAVFMHGQNSLFDETGQQSVTGFGYGFDTGAKESQVQWNGGLVNGLADALPNAILFQAEETNNSTNQSLGWVALGGSYNKVLLPNNEGGCSDLLNNVRAAPYFRFQQRKTSFGYPVIETNPNDTAALLTNVMDFTPICKGMMFGAGYHDDNTPAMYPAGNPDIATHSLTLVPYTAASANVVHEDGWVDAGSGNLIHYIRGFDEAETHLDVSGAVTATGTKLTGSCTYSPGAAVTFHVVNGAITSCN</sequence>
<accession>A0A1H4J3J8</accession>